<sequence length="453" mass="47046">MLVRDGEVGGRRVDVRVAGGCVTAIGTLRPEPGETVLDAAGGAVLPGLHDHHLHLLALAAARESVRCGPPEVTSLDELAVVLRAAPGEWVRGVGYHESVAGILDRTVLDRLEPGRPVRVQHRGGALWMLNSQALAALRLRDEPGVELGPGGEPTGRVWRADALLRERLGASPPPDLAAVGKRLAALGITGVTDATPRLDDDTVALLAGGALPQRLHLLGAPAGAVLPERVTVGPHKILPPDHVPPDWDALHAEVTAAHAVGRAVAIHAVTRESLVVALAVLAEAGPLPGDRIEHAAIVGDDLLPLLARTGPVVVTQPGFVAERGEEYRRDLPEAEHTELYRYASLRRAGIRVAPSSDAPFASEDPWRTIASAVHRRTAGGAVVGEGERVAAGEVLAGLLAPLEDPGGAPRRVAVGVPGDLCVLRVPVDVALREPGAGAVRATVCRGALVYDAG</sequence>
<protein>
    <recommendedName>
        <fullName evidence="1">Amidohydrolase 3 domain-containing protein</fullName>
    </recommendedName>
</protein>
<evidence type="ECO:0000313" key="2">
    <source>
        <dbReference type="EMBL" id="TKG70993.1"/>
    </source>
</evidence>
<reference evidence="2 3" key="1">
    <citation type="journal article" date="2015" name="Antonie Van Leeuwenhoek">
        <title>Prauserella endophytica sp. nov., an endophytic actinobacterium isolated from Tamarix taklamakanensis.</title>
        <authorList>
            <person name="Liu J.M."/>
            <person name="Habden X."/>
            <person name="Guo L."/>
            <person name="Tuo L."/>
            <person name="Jiang Z.K."/>
            <person name="Liu S.W."/>
            <person name="Liu X.F."/>
            <person name="Chen L."/>
            <person name="Li R.F."/>
            <person name="Zhang Y.Q."/>
            <person name="Sun C.H."/>
        </authorList>
    </citation>
    <scope>NUCLEOTIDE SEQUENCE [LARGE SCALE GENOMIC DNA]</scope>
    <source>
        <strain evidence="2 3">CGMCC 4.7182</strain>
    </source>
</reference>
<evidence type="ECO:0000313" key="3">
    <source>
        <dbReference type="Proteomes" id="UP000309992"/>
    </source>
</evidence>
<dbReference type="Gene3D" id="3.10.310.70">
    <property type="match status" value="1"/>
</dbReference>
<comment type="caution">
    <text evidence="2">The sequence shown here is derived from an EMBL/GenBank/DDBJ whole genome shotgun (WGS) entry which is preliminary data.</text>
</comment>
<evidence type="ECO:0000259" key="1">
    <source>
        <dbReference type="Pfam" id="PF07969"/>
    </source>
</evidence>
<dbReference type="PANTHER" id="PTHR22642">
    <property type="entry name" value="IMIDAZOLONEPROPIONASE"/>
    <property type="match status" value="1"/>
</dbReference>
<dbReference type="Proteomes" id="UP000309992">
    <property type="component" value="Unassembled WGS sequence"/>
</dbReference>
<dbReference type="Gene3D" id="2.30.40.10">
    <property type="entry name" value="Urease, subunit C, domain 1"/>
    <property type="match status" value="1"/>
</dbReference>
<organism evidence="2 3">
    <name type="scientific">Prauserella endophytica</name>
    <dbReference type="NCBI Taxonomy" id="1592324"/>
    <lineage>
        <taxon>Bacteria</taxon>
        <taxon>Bacillati</taxon>
        <taxon>Actinomycetota</taxon>
        <taxon>Actinomycetes</taxon>
        <taxon>Pseudonocardiales</taxon>
        <taxon>Pseudonocardiaceae</taxon>
        <taxon>Prauserella</taxon>
        <taxon>Prauserella coralliicola group</taxon>
    </lineage>
</organism>
<dbReference type="SUPFAM" id="SSF51338">
    <property type="entry name" value="Composite domain of metallo-dependent hydrolases"/>
    <property type="match status" value="1"/>
</dbReference>
<gene>
    <name evidence="2" type="ORF">FCN18_14620</name>
</gene>
<dbReference type="EMBL" id="SWMS01000007">
    <property type="protein sequence ID" value="TKG70993.1"/>
    <property type="molecule type" value="Genomic_DNA"/>
</dbReference>
<dbReference type="Pfam" id="PF07969">
    <property type="entry name" value="Amidohydro_3"/>
    <property type="match status" value="1"/>
</dbReference>
<dbReference type="SUPFAM" id="SSF51556">
    <property type="entry name" value="Metallo-dependent hydrolases"/>
    <property type="match status" value="1"/>
</dbReference>
<dbReference type="InterPro" id="IPR013108">
    <property type="entry name" value="Amidohydro_3"/>
</dbReference>
<dbReference type="InterPro" id="IPR032466">
    <property type="entry name" value="Metal_Hydrolase"/>
</dbReference>
<name>A0ABY2S540_9PSEU</name>
<feature type="domain" description="Amidohydrolase 3" evidence="1">
    <location>
        <begin position="36"/>
        <end position="450"/>
    </location>
</feature>
<dbReference type="InterPro" id="IPR011059">
    <property type="entry name" value="Metal-dep_hydrolase_composite"/>
</dbReference>
<dbReference type="Gene3D" id="3.20.20.140">
    <property type="entry name" value="Metal-dependent hydrolases"/>
    <property type="match status" value="1"/>
</dbReference>
<keyword evidence="3" id="KW-1185">Reference proteome</keyword>
<accession>A0ABY2S540</accession>
<dbReference type="PANTHER" id="PTHR22642:SF2">
    <property type="entry name" value="PROTEIN LONG AFTER FAR-RED 3"/>
    <property type="match status" value="1"/>
</dbReference>
<proteinExistence type="predicted"/>